<accession>A0A7J8NR66</accession>
<sequence length="37" mass="4257">MCMIQTMMGNGGLNATIFHPIMNMLTKKMEEVWLVEI</sequence>
<evidence type="ECO:0000313" key="2">
    <source>
        <dbReference type="Proteomes" id="UP000593578"/>
    </source>
</evidence>
<organism evidence="1 2">
    <name type="scientific">Gossypium raimondii</name>
    <name type="common">Peruvian cotton</name>
    <name type="synonym">Gossypium klotzschianum subsp. raimondii</name>
    <dbReference type="NCBI Taxonomy" id="29730"/>
    <lineage>
        <taxon>Eukaryota</taxon>
        <taxon>Viridiplantae</taxon>
        <taxon>Streptophyta</taxon>
        <taxon>Embryophyta</taxon>
        <taxon>Tracheophyta</taxon>
        <taxon>Spermatophyta</taxon>
        <taxon>Magnoliopsida</taxon>
        <taxon>eudicotyledons</taxon>
        <taxon>Gunneridae</taxon>
        <taxon>Pentapetalae</taxon>
        <taxon>rosids</taxon>
        <taxon>malvids</taxon>
        <taxon>Malvales</taxon>
        <taxon>Malvaceae</taxon>
        <taxon>Malvoideae</taxon>
        <taxon>Gossypium</taxon>
    </lineage>
</organism>
<reference evidence="1 2" key="1">
    <citation type="journal article" date="2019" name="Genome Biol. Evol.">
        <title>Insights into the evolution of the New World diploid cottons (Gossypium, subgenus Houzingenia) based on genome sequencing.</title>
        <authorList>
            <person name="Grover C.E."/>
            <person name="Arick M.A. 2nd"/>
            <person name="Thrash A."/>
            <person name="Conover J.L."/>
            <person name="Sanders W.S."/>
            <person name="Peterson D.G."/>
            <person name="Frelichowski J.E."/>
            <person name="Scheffler J.A."/>
            <person name="Scheffler B.E."/>
            <person name="Wendel J.F."/>
        </authorList>
    </citation>
    <scope>NUCLEOTIDE SEQUENCE [LARGE SCALE GENOMIC DNA]</scope>
    <source>
        <strain evidence="1">8</strain>
        <tissue evidence="1">Leaf</tissue>
    </source>
</reference>
<dbReference type="AlphaFoldDB" id="A0A7J8NR66"/>
<comment type="caution">
    <text evidence="1">The sequence shown here is derived from an EMBL/GenBank/DDBJ whole genome shotgun (WGS) entry which is preliminary data.</text>
</comment>
<dbReference type="Proteomes" id="UP000593578">
    <property type="component" value="Unassembled WGS sequence"/>
</dbReference>
<gene>
    <name evidence="1" type="ORF">Gorai_021585</name>
</gene>
<protein>
    <submittedName>
        <fullName evidence="1">Uncharacterized protein</fullName>
    </submittedName>
</protein>
<proteinExistence type="predicted"/>
<evidence type="ECO:0000313" key="1">
    <source>
        <dbReference type="EMBL" id="MBA0579324.1"/>
    </source>
</evidence>
<dbReference type="EMBL" id="JABEZZ010000001">
    <property type="protein sequence ID" value="MBA0579324.1"/>
    <property type="molecule type" value="Genomic_DNA"/>
</dbReference>
<name>A0A7J8NR66_GOSRA</name>